<reference evidence="1" key="1">
    <citation type="submission" date="2018-05" db="EMBL/GenBank/DDBJ databases">
        <title>Reclassification of Methylarcula marina and Methylarcula terricola as Paracoccus methylarcula sp.nov., comb.nov. and Paracoccus terricola comb.nov.</title>
        <authorList>
            <person name="Shmareva M.N."/>
            <person name="Doronina N.V."/>
            <person name="Vasilenko O.V."/>
            <person name="Tarlachkov S.V."/>
            <person name="Trotsenko Y.A."/>
        </authorList>
    </citation>
    <scope>NUCLEOTIDE SEQUENCE [LARGE SCALE GENOMIC DNA]</scope>
    <source>
        <strain evidence="1">VKM B-2159</strain>
    </source>
</reference>
<sequence>MRFLLTFHSGAAGQWRCLDTALLPAFRSGRAEDLPSALHAAPDLVMRWLLGRYEIANVMVPAAGNRSRAPGPDGPIAVYALDPGRSVIGLEQEYHGAWLEMFLQQNRPLGFIAARKAQAVSAMEALASLEERAARPLNAADPACRETTGRMADQQRILDKLRNGGADGATAMEEEA</sequence>
<dbReference type="EMBL" id="PXNQ02000003">
    <property type="protein sequence ID" value="RNF35264.1"/>
    <property type="molecule type" value="Genomic_DNA"/>
</dbReference>
<evidence type="ECO:0000313" key="1">
    <source>
        <dbReference type="EMBL" id="RNF35264.1"/>
    </source>
</evidence>
<gene>
    <name evidence="1" type="ORF">A7A09_006535</name>
</gene>
<name>A0A422QZ51_9RHOB</name>
<dbReference type="Proteomes" id="UP000238137">
    <property type="component" value="Unassembled WGS sequence"/>
</dbReference>
<accession>A0A422QZ51</accession>
<protein>
    <submittedName>
        <fullName evidence="1">Uncharacterized protein</fullName>
    </submittedName>
</protein>
<dbReference type="OrthoDB" id="7774565at2"/>
<proteinExistence type="predicted"/>
<organism evidence="1 2">
    <name type="scientific">Paracoccus methylarcula</name>
    <dbReference type="NCBI Taxonomy" id="72022"/>
    <lineage>
        <taxon>Bacteria</taxon>
        <taxon>Pseudomonadati</taxon>
        <taxon>Pseudomonadota</taxon>
        <taxon>Alphaproteobacteria</taxon>
        <taxon>Rhodobacterales</taxon>
        <taxon>Paracoccaceae</taxon>
        <taxon>Paracoccus</taxon>
    </lineage>
</organism>
<evidence type="ECO:0000313" key="2">
    <source>
        <dbReference type="Proteomes" id="UP000238137"/>
    </source>
</evidence>
<keyword evidence="2" id="KW-1185">Reference proteome</keyword>
<dbReference type="RefSeq" id="WP_106690611.1">
    <property type="nucleotide sequence ID" value="NZ_PXNQ02000003.1"/>
</dbReference>
<comment type="caution">
    <text evidence="1">The sequence shown here is derived from an EMBL/GenBank/DDBJ whole genome shotgun (WGS) entry which is preliminary data.</text>
</comment>
<dbReference type="AlphaFoldDB" id="A0A422QZ51"/>